<feature type="transmembrane region" description="Helical" evidence="1">
    <location>
        <begin position="306"/>
        <end position="327"/>
    </location>
</feature>
<keyword evidence="1" id="KW-0472">Membrane</keyword>
<keyword evidence="1" id="KW-0812">Transmembrane</keyword>
<evidence type="ECO:0000313" key="2">
    <source>
        <dbReference type="EMBL" id="KKS86702.1"/>
    </source>
</evidence>
<dbReference type="AlphaFoldDB" id="A0A0G1CMI6"/>
<accession>A0A0G1CMI6</accession>
<feature type="transmembrane region" description="Helical" evidence="1">
    <location>
        <begin position="257"/>
        <end position="276"/>
    </location>
</feature>
<feature type="transmembrane region" description="Helical" evidence="1">
    <location>
        <begin position="334"/>
        <end position="350"/>
    </location>
</feature>
<keyword evidence="1" id="KW-1133">Transmembrane helix</keyword>
<feature type="transmembrane region" description="Helical" evidence="1">
    <location>
        <begin position="283"/>
        <end position="300"/>
    </location>
</feature>
<feature type="transmembrane region" description="Helical" evidence="1">
    <location>
        <begin position="164"/>
        <end position="192"/>
    </location>
</feature>
<reference evidence="2 3" key="1">
    <citation type="journal article" date="2015" name="Nature">
        <title>rRNA introns, odd ribosomes, and small enigmatic genomes across a large radiation of phyla.</title>
        <authorList>
            <person name="Brown C.T."/>
            <person name="Hug L.A."/>
            <person name="Thomas B.C."/>
            <person name="Sharon I."/>
            <person name="Castelle C.J."/>
            <person name="Singh A."/>
            <person name="Wilkins M.J."/>
            <person name="Williams K.H."/>
            <person name="Banfield J.F."/>
        </authorList>
    </citation>
    <scope>NUCLEOTIDE SEQUENCE [LARGE SCALE GENOMIC DNA]</scope>
</reference>
<proteinExistence type="predicted"/>
<evidence type="ECO:0000313" key="3">
    <source>
        <dbReference type="Proteomes" id="UP000034050"/>
    </source>
</evidence>
<protein>
    <submittedName>
        <fullName evidence="2">Uncharacterized protein</fullName>
    </submittedName>
</protein>
<comment type="caution">
    <text evidence="2">The sequence shown here is derived from an EMBL/GenBank/DDBJ whole genome shotgun (WGS) entry which is preliminary data.</text>
</comment>
<feature type="transmembrane region" description="Helical" evidence="1">
    <location>
        <begin position="204"/>
        <end position="222"/>
    </location>
</feature>
<feature type="transmembrane region" description="Helical" evidence="1">
    <location>
        <begin position="122"/>
        <end position="152"/>
    </location>
</feature>
<name>A0A0G1CMI6_9BACT</name>
<dbReference type="STRING" id="1618446.UV61_C0008G0155"/>
<dbReference type="Proteomes" id="UP000034050">
    <property type="component" value="Unassembled WGS sequence"/>
</dbReference>
<gene>
    <name evidence="2" type="ORF">UV61_C0008G0155</name>
</gene>
<dbReference type="EMBL" id="LCFD01000008">
    <property type="protein sequence ID" value="KKS86702.1"/>
    <property type="molecule type" value="Genomic_DNA"/>
</dbReference>
<evidence type="ECO:0000256" key="1">
    <source>
        <dbReference type="SAM" id="Phobius"/>
    </source>
</evidence>
<feature type="transmembrane region" description="Helical" evidence="1">
    <location>
        <begin position="92"/>
        <end position="110"/>
    </location>
</feature>
<sequence>MFNSIQNFVSKVFTGNRKFIGLIVFSLGLSFLVVFRLDINAVSIGLDNSWIYAINYAALKNVNWGSDFLFTYGPFGYLVHTLDLGSHVYHRLLFEVVFAAVCGIAVAYFLGSLAKIKYLIKFILVPLLLFVISIQYFEWRFMALLLLFILTFQKNKHQAAVEVIIGWGIGWLLLTKFSIGLTALITLISWSLFKGSIYSISRSLISDVISVLSSFIFWWFLVHRNLRGIVLYVLAQMELVKGYSQAMSLVYADWQFLVWYLLFILVILLVWCWFIIKNDRAKSVMVVTLIPLFFAWKSAISRQDSHLLILFFFILFESVILFVYAFTRTSIIKALIPLVLVFIMVSDLAANQETTRDIYAKLLLRPLSSLSGYDLKKLHPNNFSAARNELREDAKSDLVNLRLSLMWLKEIGTSTIDIYPLEISYIAANNLNWRNRPVIQSYAAFTPYLDKLGADFFAATRKPEYILWHEGNRIPSSLETIDQRQAFLDEPMTSMQIINNYDLLDSDINRDLLKVRVSPRFGITQLLVSENVAWNSWIKVPAKEKGVIGFSTTFSEPVLLKFFRFLLFQPRVSLSLQFKSGEEATYRWVFRNGDAKFWINPFIKSKSDLRYFLLNQTAQEVNAIRFDIDTNNFLLNDINLTWYTMAYAK</sequence>
<organism evidence="2 3">
    <name type="scientific">Candidatus Gottesmanbacteria bacterium GW2011_GWB1_43_11</name>
    <dbReference type="NCBI Taxonomy" id="1618446"/>
    <lineage>
        <taxon>Bacteria</taxon>
        <taxon>Candidatus Gottesmaniibacteriota</taxon>
    </lineage>
</organism>
<feature type="transmembrane region" description="Helical" evidence="1">
    <location>
        <begin position="20"/>
        <end position="39"/>
    </location>
</feature>